<evidence type="ECO:0000313" key="2">
    <source>
        <dbReference type="EMBL" id="SVC05135.1"/>
    </source>
</evidence>
<feature type="non-terminal residue" evidence="2">
    <location>
        <position position="55"/>
    </location>
</feature>
<evidence type="ECO:0000259" key="1">
    <source>
        <dbReference type="PROSITE" id="PS50206"/>
    </source>
</evidence>
<dbReference type="InterPro" id="IPR001763">
    <property type="entry name" value="Rhodanese-like_dom"/>
</dbReference>
<dbReference type="Gene3D" id="3.40.250.10">
    <property type="entry name" value="Rhodanese-like domain"/>
    <property type="match status" value="1"/>
</dbReference>
<dbReference type="AlphaFoldDB" id="A0A382J0M8"/>
<reference evidence="2" key="1">
    <citation type="submission" date="2018-05" db="EMBL/GenBank/DDBJ databases">
        <authorList>
            <person name="Lanie J.A."/>
            <person name="Ng W.-L."/>
            <person name="Kazmierczak K.M."/>
            <person name="Andrzejewski T.M."/>
            <person name="Davidsen T.M."/>
            <person name="Wayne K.J."/>
            <person name="Tettelin H."/>
            <person name="Glass J.I."/>
            <person name="Rusch D."/>
            <person name="Podicherti R."/>
            <person name="Tsui H.-C.T."/>
            <person name="Winkler M.E."/>
        </authorList>
    </citation>
    <scope>NUCLEOTIDE SEQUENCE</scope>
</reference>
<dbReference type="SUPFAM" id="SSF52821">
    <property type="entry name" value="Rhodanese/Cell cycle control phosphatase"/>
    <property type="match status" value="1"/>
</dbReference>
<dbReference type="Pfam" id="PF00581">
    <property type="entry name" value="Rhodanese"/>
    <property type="match status" value="1"/>
</dbReference>
<dbReference type="PROSITE" id="PS50206">
    <property type="entry name" value="RHODANESE_3"/>
    <property type="match status" value="1"/>
</dbReference>
<name>A0A382J0M8_9ZZZZ</name>
<organism evidence="2">
    <name type="scientific">marine metagenome</name>
    <dbReference type="NCBI Taxonomy" id="408172"/>
    <lineage>
        <taxon>unclassified sequences</taxon>
        <taxon>metagenomes</taxon>
        <taxon>ecological metagenomes</taxon>
    </lineage>
</organism>
<proteinExistence type="predicted"/>
<gene>
    <name evidence="2" type="ORF">METZ01_LOCUS257989</name>
</gene>
<sequence>MNIYRESEITVHQLNDFREKDSDIQILDIREDTERNHAQIKGSVHIKLTEIANRH</sequence>
<dbReference type="CDD" id="cd00158">
    <property type="entry name" value="RHOD"/>
    <property type="match status" value="1"/>
</dbReference>
<protein>
    <recommendedName>
        <fullName evidence="1">Rhodanese domain-containing protein</fullName>
    </recommendedName>
</protein>
<feature type="domain" description="Rhodanese" evidence="1">
    <location>
        <begin position="20"/>
        <end position="54"/>
    </location>
</feature>
<accession>A0A382J0M8</accession>
<dbReference type="InterPro" id="IPR036873">
    <property type="entry name" value="Rhodanese-like_dom_sf"/>
</dbReference>
<dbReference type="EMBL" id="UINC01070750">
    <property type="protein sequence ID" value="SVC05135.1"/>
    <property type="molecule type" value="Genomic_DNA"/>
</dbReference>